<feature type="chain" id="PRO_5046205509" description="Ig-like domain-containing protein" evidence="1">
    <location>
        <begin position="30"/>
        <end position="110"/>
    </location>
</feature>
<dbReference type="RefSeq" id="WP_387909185.1">
    <property type="nucleotide sequence ID" value="NZ_JBIBEG010000020.1"/>
</dbReference>
<evidence type="ECO:0000256" key="1">
    <source>
        <dbReference type="SAM" id="SignalP"/>
    </source>
</evidence>
<evidence type="ECO:0008006" key="4">
    <source>
        <dbReference type="Google" id="ProtNLM"/>
    </source>
</evidence>
<dbReference type="EMBL" id="JBIBEG010000020">
    <property type="protein sequence ID" value="MFF5900891.1"/>
    <property type="molecule type" value="Genomic_DNA"/>
</dbReference>
<name>A0ABW6XGM4_9ACTN</name>
<feature type="signal peptide" evidence="1">
    <location>
        <begin position="1"/>
        <end position="29"/>
    </location>
</feature>
<organism evidence="2 3">
    <name type="scientific">Streptomyces argenteolus</name>
    <dbReference type="NCBI Taxonomy" id="67274"/>
    <lineage>
        <taxon>Bacteria</taxon>
        <taxon>Bacillati</taxon>
        <taxon>Actinomycetota</taxon>
        <taxon>Actinomycetes</taxon>
        <taxon>Kitasatosporales</taxon>
        <taxon>Streptomycetaceae</taxon>
        <taxon>Streptomyces</taxon>
    </lineage>
</organism>
<comment type="caution">
    <text evidence="2">The sequence shown here is derived from an EMBL/GenBank/DDBJ whole genome shotgun (WGS) entry which is preliminary data.</text>
</comment>
<gene>
    <name evidence="2" type="ORF">ACFY8O_33930</name>
</gene>
<protein>
    <recommendedName>
        <fullName evidence="4">Ig-like domain-containing protein</fullName>
    </recommendedName>
</protein>
<keyword evidence="1" id="KW-0732">Signal</keyword>
<proteinExistence type="predicted"/>
<accession>A0ABW6XGM4</accession>
<evidence type="ECO:0000313" key="3">
    <source>
        <dbReference type="Proteomes" id="UP001602322"/>
    </source>
</evidence>
<evidence type="ECO:0000313" key="2">
    <source>
        <dbReference type="EMBL" id="MFF5900891.1"/>
    </source>
</evidence>
<keyword evidence="3" id="KW-1185">Reference proteome</keyword>
<sequence>MALTIVHRRLPALLAGVLLLFLAAAPVSASTDVLDATCTGSNTTTYHPGLTNTPAVVTVQGTITMDCVSTDLNTPLLLRGTITGGGTGTLSCALLQSPTSGSSTINWATV</sequence>
<reference evidence="2 3" key="1">
    <citation type="submission" date="2024-10" db="EMBL/GenBank/DDBJ databases">
        <title>The Natural Products Discovery Center: Release of the First 8490 Sequenced Strains for Exploring Actinobacteria Biosynthetic Diversity.</title>
        <authorList>
            <person name="Kalkreuter E."/>
            <person name="Kautsar S.A."/>
            <person name="Yang D."/>
            <person name="Bader C.D."/>
            <person name="Teijaro C.N."/>
            <person name="Fluegel L."/>
            <person name="Davis C.M."/>
            <person name="Simpson J.R."/>
            <person name="Lauterbach L."/>
            <person name="Steele A.D."/>
            <person name="Gui C."/>
            <person name="Meng S."/>
            <person name="Li G."/>
            <person name="Viehrig K."/>
            <person name="Ye F."/>
            <person name="Su P."/>
            <person name="Kiefer A.F."/>
            <person name="Nichols A."/>
            <person name="Cepeda A.J."/>
            <person name="Yan W."/>
            <person name="Fan B."/>
            <person name="Jiang Y."/>
            <person name="Adhikari A."/>
            <person name="Zheng C.-J."/>
            <person name="Schuster L."/>
            <person name="Cowan T.M."/>
            <person name="Smanski M.J."/>
            <person name="Chevrette M.G."/>
            <person name="De Carvalho L.P.S."/>
            <person name="Shen B."/>
        </authorList>
    </citation>
    <scope>NUCLEOTIDE SEQUENCE [LARGE SCALE GENOMIC DNA]</scope>
    <source>
        <strain evidence="2 3">NPDC012540</strain>
    </source>
</reference>
<dbReference type="Proteomes" id="UP001602322">
    <property type="component" value="Unassembled WGS sequence"/>
</dbReference>